<proteinExistence type="predicted"/>
<feature type="chain" id="PRO_5046594423" evidence="1">
    <location>
        <begin position="18"/>
        <end position="502"/>
    </location>
</feature>
<dbReference type="InterPro" id="IPR032774">
    <property type="entry name" value="WG_beta_rep"/>
</dbReference>
<keyword evidence="1" id="KW-0732">Signal</keyword>
<evidence type="ECO:0000313" key="2">
    <source>
        <dbReference type="EMBL" id="MFC0077207.1"/>
    </source>
</evidence>
<comment type="caution">
    <text evidence="2">The sequence shown here is derived from an EMBL/GenBank/DDBJ whole genome shotgun (WGS) entry which is preliminary data.</text>
</comment>
<dbReference type="Pfam" id="PF14903">
    <property type="entry name" value="WG_beta_rep"/>
    <property type="match status" value="4"/>
</dbReference>
<evidence type="ECO:0000256" key="1">
    <source>
        <dbReference type="SAM" id="SignalP"/>
    </source>
</evidence>
<keyword evidence="3" id="KW-1185">Reference proteome</keyword>
<dbReference type="Proteomes" id="UP001589734">
    <property type="component" value="Unassembled WGS sequence"/>
</dbReference>
<gene>
    <name evidence="2" type="ORF">ACFFLS_09145</name>
</gene>
<dbReference type="PANTHER" id="PTHR37841">
    <property type="entry name" value="GLR2918 PROTEIN"/>
    <property type="match status" value="1"/>
</dbReference>
<accession>A0ABV6BRE0</accession>
<protein>
    <submittedName>
        <fullName evidence="2">WG repeat-containing protein</fullName>
    </submittedName>
</protein>
<name>A0ABV6BRE0_9FLAO</name>
<feature type="signal peptide" evidence="1">
    <location>
        <begin position="1"/>
        <end position="17"/>
    </location>
</feature>
<dbReference type="EMBL" id="JBHLYW010000007">
    <property type="protein sequence ID" value="MFC0077207.1"/>
    <property type="molecule type" value="Genomic_DNA"/>
</dbReference>
<evidence type="ECO:0000313" key="3">
    <source>
        <dbReference type="Proteomes" id="UP001589734"/>
    </source>
</evidence>
<dbReference type="PANTHER" id="PTHR37841:SF1">
    <property type="entry name" value="DUF3298 DOMAIN-CONTAINING PROTEIN"/>
    <property type="match status" value="1"/>
</dbReference>
<dbReference type="RefSeq" id="WP_379686292.1">
    <property type="nucleotide sequence ID" value="NZ_JBHLYW010000007.1"/>
</dbReference>
<reference evidence="2 3" key="1">
    <citation type="submission" date="2024-09" db="EMBL/GenBank/DDBJ databases">
        <authorList>
            <person name="Sun Q."/>
            <person name="Mori K."/>
        </authorList>
    </citation>
    <scope>NUCLEOTIDE SEQUENCE [LARGE SCALE GENOMIC DNA]</scope>
    <source>
        <strain evidence="2 3">CGMCC 1.12926</strain>
    </source>
</reference>
<organism evidence="2 3">
    <name type="scientific">Flavobacterium procerum</name>
    <dbReference type="NCBI Taxonomy" id="1455569"/>
    <lineage>
        <taxon>Bacteria</taxon>
        <taxon>Pseudomonadati</taxon>
        <taxon>Bacteroidota</taxon>
        <taxon>Flavobacteriia</taxon>
        <taxon>Flavobacteriales</taxon>
        <taxon>Flavobacteriaceae</taxon>
        <taxon>Flavobacterium</taxon>
    </lineage>
</organism>
<sequence>MKIIRFCLLLLPLLAISQKKFNTFRNQLMNDKKYEYVSDFENNYATFRTFNDKMGLIDSVGNVIIKPVYNYIHNDKDLKNLFEAGKIINKKFKRGFIDLQGNIKIPFEYDDVFYMENNLVRVSKNNKVGVVNLENKQILPIQHDYIRNNKGILFVQTNNTIDLFNSQGKQLTRFKASDMDLFNYGKTIVTLQNKNTLVIDSLGTIVLNLIKDHRFEEVTEPNIYIILNTVTKKKGLINSSGQYEIECKYDDISLSDNVYTVKNNGKEGLIDGKDKILKPLIYDVLYGAFYGDTISFKNQYHATKGNLKGIINPFLEKDIIPIAYKQVERFYNYYITANSEDKNGLFSPNGQVVIPEDYDFYNSTRNKIFAVKDSKKYILTVENNSYTETEIFTGEFVKNEYSYIGFPKSNFQIFKDKKKFGVISNKNKIALPAEYDSIKEIYSTGEFVVSKNNKYGVVNSENQILLELKYDSFKIIKEYIRFGIKGQKKVTPYMVKFELEVR</sequence>